<name>A0A6C0JUH3_9ZZZZ</name>
<reference evidence="1" key="1">
    <citation type="journal article" date="2020" name="Nature">
        <title>Giant virus diversity and host interactions through global metagenomics.</title>
        <authorList>
            <person name="Schulz F."/>
            <person name="Roux S."/>
            <person name="Paez-Espino D."/>
            <person name="Jungbluth S."/>
            <person name="Walsh D.A."/>
            <person name="Denef V.J."/>
            <person name="McMahon K.D."/>
            <person name="Konstantinidis K.T."/>
            <person name="Eloe-Fadrosh E.A."/>
            <person name="Kyrpides N.C."/>
            <person name="Woyke T."/>
        </authorList>
    </citation>
    <scope>NUCLEOTIDE SEQUENCE</scope>
    <source>
        <strain evidence="1">GVMAG-S-1040241-154</strain>
    </source>
</reference>
<dbReference type="AlphaFoldDB" id="A0A6C0JUH3"/>
<proteinExistence type="predicted"/>
<evidence type="ECO:0000313" key="1">
    <source>
        <dbReference type="EMBL" id="QHU07354.1"/>
    </source>
</evidence>
<accession>A0A6C0JUH3</accession>
<organism evidence="1">
    <name type="scientific">viral metagenome</name>
    <dbReference type="NCBI Taxonomy" id="1070528"/>
    <lineage>
        <taxon>unclassified sequences</taxon>
        <taxon>metagenomes</taxon>
        <taxon>organismal metagenomes</taxon>
    </lineage>
</organism>
<protein>
    <submittedName>
        <fullName evidence="1">Uncharacterized protein</fullName>
    </submittedName>
</protein>
<dbReference type="EMBL" id="MN740684">
    <property type="protein sequence ID" value="QHU07354.1"/>
    <property type="molecule type" value="Genomic_DNA"/>
</dbReference>
<sequence>MIKNLYIYCDNYVYRFTKEYIISINQKLKAKIIHNLNKNINLENDIIIFIQKLPNIEITNKNNNIFILNTEQLTRKKWLKKILIYSKKFKIIDYSKENIDILKKNKLKNVIYFPYIYNKKEIYNFKKTKDICGISLYNMPRRRRIINSPKFKKLKIDIIEGWDKKRDEILFKYKILVNLSGSSNYNIFESIRCYRCLFNKMIVISDIKYNKNLIDYNNHMLFVKIEEMPDLIKKVIDNYDYYYTKLDIDNVNIKLNNHLISKSILK</sequence>